<gene>
    <name evidence="2" type="ORF">MM817_02870</name>
</gene>
<name>A0A9X1VEA0_9BACL</name>
<evidence type="ECO:0000313" key="2">
    <source>
        <dbReference type="EMBL" id="MCI0184573.1"/>
    </source>
</evidence>
<keyword evidence="1" id="KW-0472">Membrane</keyword>
<sequence length="94" mass="10837">MHPFYRQATSLVGRPVYVHANGRVHYGVLHSVTTDGVYLRSLNRQTTVKADHADPLNLDPLLFTDTGNIELEEVFWPFFFLPWLAIGALGPWWW</sequence>
<dbReference type="AlphaFoldDB" id="A0A9X1VEA0"/>
<accession>A0A9X1VEA0</accession>
<comment type="caution">
    <text evidence="2">The sequence shown here is derived from an EMBL/GenBank/DDBJ whole genome shotgun (WGS) entry which is preliminary data.</text>
</comment>
<keyword evidence="1" id="KW-0812">Transmembrane</keyword>
<keyword evidence="3" id="KW-1185">Reference proteome</keyword>
<organism evidence="2 3">
    <name type="scientific">Sulfoacidibacillus ferrooxidans</name>
    <dbReference type="NCBI Taxonomy" id="2005001"/>
    <lineage>
        <taxon>Bacteria</taxon>
        <taxon>Bacillati</taxon>
        <taxon>Bacillota</taxon>
        <taxon>Bacilli</taxon>
        <taxon>Bacillales</taxon>
        <taxon>Alicyclobacillaceae</taxon>
        <taxon>Sulfoacidibacillus</taxon>
    </lineage>
</organism>
<evidence type="ECO:0000313" key="3">
    <source>
        <dbReference type="Proteomes" id="UP001139263"/>
    </source>
</evidence>
<dbReference type="Proteomes" id="UP001139263">
    <property type="component" value="Unassembled WGS sequence"/>
</dbReference>
<dbReference type="EMBL" id="JALBUF010000017">
    <property type="protein sequence ID" value="MCI0184573.1"/>
    <property type="molecule type" value="Genomic_DNA"/>
</dbReference>
<feature type="transmembrane region" description="Helical" evidence="1">
    <location>
        <begin position="74"/>
        <end position="93"/>
    </location>
</feature>
<dbReference type="RefSeq" id="WP_241716371.1">
    <property type="nucleotide sequence ID" value="NZ_JALBUF010000017.1"/>
</dbReference>
<keyword evidence="1" id="KW-1133">Transmembrane helix</keyword>
<protein>
    <submittedName>
        <fullName evidence="2">Uncharacterized protein</fullName>
    </submittedName>
</protein>
<proteinExistence type="predicted"/>
<reference evidence="2" key="1">
    <citation type="submission" date="2022-03" db="EMBL/GenBank/DDBJ databases">
        <title>Draft Genome Sequence of Firmicute Strain S0AB, a Heterotrophic Iron/Sulfur-Oxidizing Extreme Acidophile.</title>
        <authorList>
            <person name="Vergara E."/>
            <person name="Pakostova E."/>
            <person name="Johnson D.B."/>
            <person name="Holmes D.S."/>
        </authorList>
    </citation>
    <scope>NUCLEOTIDE SEQUENCE</scope>
    <source>
        <strain evidence="2">S0AB</strain>
    </source>
</reference>
<evidence type="ECO:0000256" key="1">
    <source>
        <dbReference type="SAM" id="Phobius"/>
    </source>
</evidence>